<dbReference type="HOGENOM" id="CLU_3230606_0_0_5"/>
<sequence>MIYRLFATRQRGLVVTIAKAAGFPAFWREYSFEIWWLAVKSRA</sequence>
<organism evidence="1 2">
    <name type="scientific">Brucella abortus (strain S19)</name>
    <dbReference type="NCBI Taxonomy" id="430066"/>
    <lineage>
        <taxon>Bacteria</taxon>
        <taxon>Pseudomonadati</taxon>
        <taxon>Pseudomonadota</taxon>
        <taxon>Alphaproteobacteria</taxon>
        <taxon>Hyphomicrobiales</taxon>
        <taxon>Brucellaceae</taxon>
        <taxon>Brucella/Ochrobactrum group</taxon>
        <taxon>Brucella</taxon>
    </lineage>
</organism>
<dbReference type="EMBL" id="CP000888">
    <property type="protein sequence ID" value="ACD74413.1"/>
    <property type="molecule type" value="Genomic_DNA"/>
</dbReference>
<dbReference type="Proteomes" id="UP000002565">
    <property type="component" value="Chromosome 2"/>
</dbReference>
<evidence type="ECO:0000313" key="2">
    <source>
        <dbReference type="Proteomes" id="UP000002565"/>
    </source>
</evidence>
<proteinExistence type="predicted"/>
<protein>
    <submittedName>
        <fullName evidence="1">Uncharacterized protein</fullName>
    </submittedName>
</protein>
<dbReference type="AlphaFoldDB" id="A0A0F6AVM6"/>
<name>A0A0F6AVM6_BRUA1</name>
<reference evidence="1 2" key="1">
    <citation type="journal article" date="2008" name="PLoS ONE">
        <title>Genome sequence of Brucella abortus vaccine strain S19 compared to virulent strains yields candidate virulence genes.</title>
        <authorList>
            <person name="Crasta O.R."/>
            <person name="Folkerts O."/>
            <person name="Fei Z."/>
            <person name="Mane S.P."/>
            <person name="Evans C."/>
            <person name="Martino-Catt S."/>
            <person name="Bricker B."/>
            <person name="Yu G."/>
            <person name="Du L."/>
            <person name="Sobral B.W."/>
        </authorList>
    </citation>
    <scope>NUCLEOTIDE SEQUENCE [LARGE SCALE GENOMIC DNA]</scope>
    <source>
        <strain evidence="1 2">S19</strain>
    </source>
</reference>
<dbReference type="KEGG" id="bmc:BAbS19_II09280"/>
<evidence type="ECO:0000313" key="1">
    <source>
        <dbReference type="EMBL" id="ACD74413.1"/>
    </source>
</evidence>
<gene>
    <name evidence="1" type="ordered locus">BAbS19_II09280</name>
</gene>
<accession>A0A0F6AVM6</accession>